<gene>
    <name evidence="2" type="ORF">RRG08_051925</name>
</gene>
<name>A0AAE0Y2D2_9GAST</name>
<dbReference type="Proteomes" id="UP001283361">
    <property type="component" value="Unassembled WGS sequence"/>
</dbReference>
<organism evidence="2 3">
    <name type="scientific">Elysia crispata</name>
    <name type="common">lettuce slug</name>
    <dbReference type="NCBI Taxonomy" id="231223"/>
    <lineage>
        <taxon>Eukaryota</taxon>
        <taxon>Metazoa</taxon>
        <taxon>Spiralia</taxon>
        <taxon>Lophotrochozoa</taxon>
        <taxon>Mollusca</taxon>
        <taxon>Gastropoda</taxon>
        <taxon>Heterobranchia</taxon>
        <taxon>Euthyneura</taxon>
        <taxon>Panpulmonata</taxon>
        <taxon>Sacoglossa</taxon>
        <taxon>Placobranchoidea</taxon>
        <taxon>Plakobranchidae</taxon>
        <taxon>Elysia</taxon>
    </lineage>
</organism>
<feature type="region of interest" description="Disordered" evidence="1">
    <location>
        <begin position="194"/>
        <end position="213"/>
    </location>
</feature>
<proteinExistence type="predicted"/>
<keyword evidence="3" id="KW-1185">Reference proteome</keyword>
<evidence type="ECO:0000313" key="2">
    <source>
        <dbReference type="EMBL" id="KAK3729955.1"/>
    </source>
</evidence>
<feature type="compositionally biased region" description="Polar residues" evidence="1">
    <location>
        <begin position="198"/>
        <end position="213"/>
    </location>
</feature>
<evidence type="ECO:0000256" key="1">
    <source>
        <dbReference type="SAM" id="MobiDB-lite"/>
    </source>
</evidence>
<reference evidence="2" key="1">
    <citation type="journal article" date="2023" name="G3 (Bethesda)">
        <title>A reference genome for the long-term kleptoplast-retaining sea slug Elysia crispata morphotype clarki.</title>
        <authorList>
            <person name="Eastman K.E."/>
            <person name="Pendleton A.L."/>
            <person name="Shaikh M.A."/>
            <person name="Suttiyut T."/>
            <person name="Ogas R."/>
            <person name="Tomko P."/>
            <person name="Gavelis G."/>
            <person name="Widhalm J.R."/>
            <person name="Wisecaver J.H."/>
        </authorList>
    </citation>
    <scope>NUCLEOTIDE SEQUENCE</scope>
    <source>
        <strain evidence="2">ECLA1</strain>
    </source>
</reference>
<dbReference type="EMBL" id="JAWDGP010007099">
    <property type="protein sequence ID" value="KAK3729955.1"/>
    <property type="molecule type" value="Genomic_DNA"/>
</dbReference>
<accession>A0AAE0Y2D2</accession>
<dbReference type="AlphaFoldDB" id="A0AAE0Y2D2"/>
<protein>
    <submittedName>
        <fullName evidence="2">Uncharacterized protein</fullName>
    </submittedName>
</protein>
<evidence type="ECO:0000313" key="3">
    <source>
        <dbReference type="Proteomes" id="UP001283361"/>
    </source>
</evidence>
<comment type="caution">
    <text evidence="2">The sequence shown here is derived from an EMBL/GenBank/DDBJ whole genome shotgun (WGS) entry which is preliminary data.</text>
</comment>
<sequence length="224" mass="24871">MFVWTRESPANYRGWPVTHGWMTITPTEGQWLFGQIFSVNRRLTIKLWLPGATREKGLGERGGRKQSELCPSSPGCMSGTRLPTLTPVITRFLATDLFFSLSPSDLLECPPLPPPTCRPLGGFEPKACWSWAPAHLPGPHCLPAPRSPPTRAPPSPSYLVPGCNSWESNLPLARPHQRVVVSLVEIKEWGWAEEKDYNSTPTPAPSYQTPSERTSVCVEEVLKT</sequence>